<accession>A0AAJ7BNF5</accession>
<protein>
    <submittedName>
        <fullName evidence="3">Uncharacterized protein LOC107265439 isoform X1</fullName>
    </submittedName>
</protein>
<dbReference type="Proteomes" id="UP000694920">
    <property type="component" value="Unplaced"/>
</dbReference>
<sequence length="98" mass="10553">MCDHCSKVTNQKGYSGEVTCRCEHGEKKEDDREKMKDKEKDLPGCCSKKAKEAAGGCCLSGCCKDPKDVKEKKKDVPGSMGCAKDVKKDQGGGCCGKK</sequence>
<dbReference type="KEGG" id="ccin:107265439"/>
<gene>
    <name evidence="3" type="primary">LOC107265439</name>
</gene>
<dbReference type="RefSeq" id="XP_015590374.1">
    <property type="nucleotide sequence ID" value="XM_015734888.2"/>
</dbReference>
<evidence type="ECO:0000256" key="1">
    <source>
        <dbReference type="SAM" id="MobiDB-lite"/>
    </source>
</evidence>
<keyword evidence="2" id="KW-1185">Reference proteome</keyword>
<organism evidence="2 3">
    <name type="scientific">Cephus cinctus</name>
    <name type="common">Wheat stem sawfly</name>
    <dbReference type="NCBI Taxonomy" id="211228"/>
    <lineage>
        <taxon>Eukaryota</taxon>
        <taxon>Metazoa</taxon>
        <taxon>Ecdysozoa</taxon>
        <taxon>Arthropoda</taxon>
        <taxon>Hexapoda</taxon>
        <taxon>Insecta</taxon>
        <taxon>Pterygota</taxon>
        <taxon>Neoptera</taxon>
        <taxon>Endopterygota</taxon>
        <taxon>Hymenoptera</taxon>
        <taxon>Cephoidea</taxon>
        <taxon>Cephidae</taxon>
        <taxon>Cephus</taxon>
    </lineage>
</organism>
<feature type="region of interest" description="Disordered" evidence="1">
    <location>
        <begin position="67"/>
        <end position="98"/>
    </location>
</feature>
<evidence type="ECO:0000313" key="3">
    <source>
        <dbReference type="RefSeq" id="XP_015590374.1"/>
    </source>
</evidence>
<dbReference type="GeneID" id="107265439"/>
<proteinExistence type="predicted"/>
<evidence type="ECO:0000313" key="2">
    <source>
        <dbReference type="Proteomes" id="UP000694920"/>
    </source>
</evidence>
<reference evidence="3" key="1">
    <citation type="submission" date="2025-08" db="UniProtKB">
        <authorList>
            <consortium name="RefSeq"/>
        </authorList>
    </citation>
    <scope>IDENTIFICATION</scope>
</reference>
<name>A0AAJ7BNF5_CEPCN</name>
<dbReference type="AlphaFoldDB" id="A0AAJ7BNF5"/>
<feature type="compositionally biased region" description="Basic and acidic residues" evidence="1">
    <location>
        <begin position="67"/>
        <end position="76"/>
    </location>
</feature>